<name>A0ABX8RH81_NOCIO</name>
<gene>
    <name evidence="1" type="ORF">KV110_24100</name>
</gene>
<organism evidence="1 2">
    <name type="scientific">Nocardia iowensis</name>
    <dbReference type="NCBI Taxonomy" id="204891"/>
    <lineage>
        <taxon>Bacteria</taxon>
        <taxon>Bacillati</taxon>
        <taxon>Actinomycetota</taxon>
        <taxon>Actinomycetes</taxon>
        <taxon>Mycobacteriales</taxon>
        <taxon>Nocardiaceae</taxon>
        <taxon>Nocardia</taxon>
    </lineage>
</organism>
<dbReference type="Proteomes" id="UP000694257">
    <property type="component" value="Chromosome"/>
</dbReference>
<evidence type="ECO:0008006" key="3">
    <source>
        <dbReference type="Google" id="ProtNLM"/>
    </source>
</evidence>
<dbReference type="EMBL" id="CP078145">
    <property type="protein sequence ID" value="QXN88671.1"/>
    <property type="molecule type" value="Genomic_DNA"/>
</dbReference>
<keyword evidence="2" id="KW-1185">Reference proteome</keyword>
<accession>A0ABX8RH81</accession>
<proteinExistence type="predicted"/>
<evidence type="ECO:0000313" key="1">
    <source>
        <dbReference type="EMBL" id="QXN88671.1"/>
    </source>
</evidence>
<dbReference type="RefSeq" id="WP_218469554.1">
    <property type="nucleotide sequence ID" value="NZ_BAABJN010000013.1"/>
</dbReference>
<sequence length="384" mass="41470">MLEAAAKAWDGFAQSEAVRIAPVTLQQSAGSFRALQAPEVPDIVEALRALQNGISDIFFAASGISTAVRAHRDNLVDLRTRIAAAAPNAFPAPLQTTTSVHNGAVHVSVAGELKFNDTFFAAAVFDGVFLGSPLADVLAKTDFVSSDTLDSAAKLKALAELPLLPATGNPADNTSLRGDLDMIATWESRPSTLLELDLSKLGNVDPRLKAWAAAAVKYGNEAGIDPRLVMSIILNEGARRTLVGLGEPWDDFRWLTSGLRNNSLGLTNIKEDTFDKVKKAFPNQFRDADWSDLDGNEDLAVKAAAYNLKRIDHGFSGQAPPDMRANVTRNEFLAAAYNAGDDHARGYIQAHKLGEKVTPYVEGAKKHYEQVDQWMCDSGAYRCN</sequence>
<protein>
    <recommendedName>
        <fullName evidence="3">Transglycosylase SLT domain-containing protein</fullName>
    </recommendedName>
</protein>
<evidence type="ECO:0000313" key="2">
    <source>
        <dbReference type="Proteomes" id="UP000694257"/>
    </source>
</evidence>
<reference evidence="1 2" key="1">
    <citation type="submission" date="2021-07" db="EMBL/GenBank/DDBJ databases">
        <title>Whole Genome Sequence of Nocardia Iowensis.</title>
        <authorList>
            <person name="Lamm A."/>
            <person name="Collins-Fairclough A.M."/>
            <person name="Bunk B."/>
            <person name="Sproer C."/>
        </authorList>
    </citation>
    <scope>NUCLEOTIDE SEQUENCE [LARGE SCALE GENOMIC DNA]</scope>
    <source>
        <strain evidence="1 2">NRRL 5646</strain>
    </source>
</reference>